<protein>
    <recommendedName>
        <fullName evidence="5">BTB domain-containing protein</fullName>
    </recommendedName>
</protein>
<evidence type="ECO:0000313" key="3">
    <source>
        <dbReference type="EMBL" id="TPX33431.1"/>
    </source>
</evidence>
<dbReference type="Pfam" id="PF00651">
    <property type="entry name" value="BTB"/>
    <property type="match status" value="1"/>
</dbReference>
<dbReference type="PROSITE" id="PS50097">
    <property type="entry name" value="BTB"/>
    <property type="match status" value="1"/>
</dbReference>
<evidence type="ECO:0008006" key="5">
    <source>
        <dbReference type="Google" id="ProtNLM"/>
    </source>
</evidence>
<name>A0A507C1X8_9FUNG</name>
<evidence type="ECO:0000313" key="4">
    <source>
        <dbReference type="Proteomes" id="UP000317494"/>
    </source>
</evidence>
<comment type="caution">
    <text evidence="3">The sequence shown here is derived from an EMBL/GenBank/DDBJ whole genome shotgun (WGS) entry which is preliminary data.</text>
</comment>
<dbReference type="Gene3D" id="3.30.710.10">
    <property type="entry name" value="Potassium Channel Kv1.1, Chain A"/>
    <property type="match status" value="1"/>
</dbReference>
<sequence length="422" mass="46907">MLPRHEPHSVIGTGCLSAGDCVIINQHRAMASTSSSSSDGEMRAFRPSVLHLASLTPRCGAKILEEKTFIWNIESFRTVVTRKGTLTEGFECRGSRWNIFLHSHGNDVNALSVLFGPVCTVKGPNASSRVCVESSLALAHAEDDTIFTHVALRQTFIPGVTNWGSPRRVNTFDLSKVRDAFSRPILEGDRLRFVLYMRVIDTLGQDLTKTTTTDDCHVYIQPPVISPRSYARYLFDVKASDATIAVKRPGTESVKIPVSKLPLMACSPVFDAMFRSEFLEGQTAGVIVEDAEETPVRAMIEFAYTNDISTNSLSLEYYKQLYNLAERYEITDLPAIAAAGVVSNYLTMETVFELLDFAERYSNQVLYNALFEFLRDHHTMYSEKGWIFAIENGGVGVAKAISRLLIKNALASQGFVYIKAAR</sequence>
<dbReference type="GO" id="GO:0030163">
    <property type="term" value="P:protein catabolic process"/>
    <property type="evidence" value="ECO:0007669"/>
    <property type="project" value="UniProtKB-ARBA"/>
</dbReference>
<reference evidence="3 4" key="1">
    <citation type="journal article" date="2019" name="Sci. Rep.">
        <title>Comparative genomics of chytrid fungi reveal insights into the obligate biotrophic and pathogenic lifestyle of Synchytrium endobioticum.</title>
        <authorList>
            <person name="van de Vossenberg B.T.L.H."/>
            <person name="Warris S."/>
            <person name="Nguyen H.D.T."/>
            <person name="van Gent-Pelzer M.P.E."/>
            <person name="Joly D.L."/>
            <person name="van de Geest H.C."/>
            <person name="Bonants P.J.M."/>
            <person name="Smith D.S."/>
            <person name="Levesque C.A."/>
            <person name="van der Lee T.A.J."/>
        </authorList>
    </citation>
    <scope>NUCLEOTIDE SEQUENCE [LARGE SCALE GENOMIC DNA]</scope>
    <source>
        <strain evidence="3 4">MB42</strain>
    </source>
</reference>
<dbReference type="VEuPathDB" id="FungiDB:SeMB42_g07476"/>
<dbReference type="STRING" id="286115.A0A507C1X8"/>
<dbReference type="AlphaFoldDB" id="A0A507C1X8"/>
<dbReference type="InterPro" id="IPR008974">
    <property type="entry name" value="TRAF-like"/>
</dbReference>
<dbReference type="SUPFAM" id="SSF54695">
    <property type="entry name" value="POZ domain"/>
    <property type="match status" value="1"/>
</dbReference>
<dbReference type="InterPro" id="IPR002083">
    <property type="entry name" value="MATH/TRAF_dom"/>
</dbReference>
<dbReference type="Gene3D" id="2.60.210.10">
    <property type="entry name" value="Apoptosis, Tumor Necrosis Factor Receptor Associated Protein 2, Chain A"/>
    <property type="match status" value="1"/>
</dbReference>
<dbReference type="SMART" id="SM00225">
    <property type="entry name" value="BTB"/>
    <property type="match status" value="1"/>
</dbReference>
<evidence type="ECO:0000259" key="2">
    <source>
        <dbReference type="PROSITE" id="PS50144"/>
    </source>
</evidence>
<accession>A0A507C1X8</accession>
<gene>
    <name evidence="3" type="ORF">SeMB42_g07476</name>
</gene>
<dbReference type="InterPro" id="IPR000210">
    <property type="entry name" value="BTB/POZ_dom"/>
</dbReference>
<keyword evidence="4" id="KW-1185">Reference proteome</keyword>
<evidence type="ECO:0000259" key="1">
    <source>
        <dbReference type="PROSITE" id="PS50097"/>
    </source>
</evidence>
<dbReference type="EMBL" id="QEAN01000534">
    <property type="protein sequence ID" value="TPX33431.1"/>
    <property type="molecule type" value="Genomic_DNA"/>
</dbReference>
<feature type="domain" description="MATH" evidence="2">
    <location>
        <begin position="66"/>
        <end position="197"/>
    </location>
</feature>
<proteinExistence type="predicted"/>
<dbReference type="PROSITE" id="PS50144">
    <property type="entry name" value="MATH"/>
    <property type="match status" value="1"/>
</dbReference>
<dbReference type="Proteomes" id="UP000317494">
    <property type="component" value="Unassembled WGS sequence"/>
</dbReference>
<dbReference type="PANTHER" id="PTHR24413">
    <property type="entry name" value="SPECKLE-TYPE POZ PROTEIN"/>
    <property type="match status" value="1"/>
</dbReference>
<dbReference type="InterPro" id="IPR011333">
    <property type="entry name" value="SKP1/BTB/POZ_sf"/>
</dbReference>
<dbReference type="CDD" id="cd18186">
    <property type="entry name" value="BTB_POZ_ZBTB_KLHL-like"/>
    <property type="match status" value="1"/>
</dbReference>
<feature type="domain" description="BTB" evidence="1">
    <location>
        <begin position="240"/>
        <end position="312"/>
    </location>
</feature>
<organism evidence="3 4">
    <name type="scientific">Synchytrium endobioticum</name>
    <dbReference type="NCBI Taxonomy" id="286115"/>
    <lineage>
        <taxon>Eukaryota</taxon>
        <taxon>Fungi</taxon>
        <taxon>Fungi incertae sedis</taxon>
        <taxon>Chytridiomycota</taxon>
        <taxon>Chytridiomycota incertae sedis</taxon>
        <taxon>Chytridiomycetes</taxon>
        <taxon>Synchytriales</taxon>
        <taxon>Synchytriaceae</taxon>
        <taxon>Synchytrium</taxon>
    </lineage>
</organism>
<dbReference type="SUPFAM" id="SSF49599">
    <property type="entry name" value="TRAF domain-like"/>
    <property type="match status" value="1"/>
</dbReference>